<sequence>MVHLYCHLSPGEGTGLVAVDNLQTVVPLERVEPSPHGALYLRHHGGTTTTTTITTADTG</sequence>
<dbReference type="Proteomes" id="UP001556631">
    <property type="component" value="Unassembled WGS sequence"/>
</dbReference>
<dbReference type="EMBL" id="JBFPJR010000013">
    <property type="protein sequence ID" value="MEX0427817.1"/>
    <property type="molecule type" value="Genomic_DNA"/>
</dbReference>
<organism evidence="1 2">
    <name type="scientific">Nocardioides eburneus</name>
    <dbReference type="NCBI Taxonomy" id="3231482"/>
    <lineage>
        <taxon>Bacteria</taxon>
        <taxon>Bacillati</taxon>
        <taxon>Actinomycetota</taxon>
        <taxon>Actinomycetes</taxon>
        <taxon>Propionibacteriales</taxon>
        <taxon>Nocardioidaceae</taxon>
        <taxon>Nocardioides</taxon>
    </lineage>
</organism>
<name>A0ABV3SZK0_9ACTN</name>
<gene>
    <name evidence="1" type="ORF">AB3X52_09315</name>
</gene>
<accession>A0ABV3SZK0</accession>
<reference evidence="1 2" key="1">
    <citation type="submission" date="2024-07" db="EMBL/GenBank/DDBJ databases">
        <authorList>
            <person name="Lee S."/>
            <person name="Kang M."/>
        </authorList>
    </citation>
    <scope>NUCLEOTIDE SEQUENCE [LARGE SCALE GENOMIC DNA]</scope>
    <source>
        <strain evidence="1 2">DS6</strain>
    </source>
</reference>
<evidence type="ECO:0000313" key="2">
    <source>
        <dbReference type="Proteomes" id="UP001556631"/>
    </source>
</evidence>
<protein>
    <submittedName>
        <fullName evidence="1">Uncharacterized protein</fullName>
    </submittedName>
</protein>
<keyword evidence="2" id="KW-1185">Reference proteome</keyword>
<evidence type="ECO:0000313" key="1">
    <source>
        <dbReference type="EMBL" id="MEX0427817.1"/>
    </source>
</evidence>
<dbReference type="RefSeq" id="WP_367993561.1">
    <property type="nucleotide sequence ID" value="NZ_JBFPJR010000013.1"/>
</dbReference>
<proteinExistence type="predicted"/>
<comment type="caution">
    <text evidence="1">The sequence shown here is derived from an EMBL/GenBank/DDBJ whole genome shotgun (WGS) entry which is preliminary data.</text>
</comment>